<feature type="transmembrane region" description="Helical" evidence="1">
    <location>
        <begin position="52"/>
        <end position="68"/>
    </location>
</feature>
<dbReference type="STRING" id="1918946.VPAL9027_02636"/>
<keyword evidence="1" id="KW-0472">Membrane</keyword>
<dbReference type="Proteomes" id="UP000189475">
    <property type="component" value="Unassembled WGS sequence"/>
</dbReference>
<feature type="transmembrane region" description="Helical" evidence="1">
    <location>
        <begin position="75"/>
        <end position="92"/>
    </location>
</feature>
<feature type="transmembrane region" description="Helical" evidence="1">
    <location>
        <begin position="20"/>
        <end position="40"/>
    </location>
</feature>
<sequence length="211" mass="23578">MTFSTNVADIMIKKTILEALALIVLFAVVAGCIDLDILYFKNRMTEASVTESVQLVFLAITVYSFFRIGKLRPELHRAAYLIAAFYAVLFIRENDEILDLIYHGAWQVPALIVTAIALFYAYKGGKATLQHMSTILGTHNMSFVVSGTIMLLVFSRLYGMGKLWEALMEDKFSRVVKNVAEEGIELLCYSLIAYGAVKVLCELTKAKKARA</sequence>
<evidence type="ECO:0000313" key="3">
    <source>
        <dbReference type="Proteomes" id="UP000189475"/>
    </source>
</evidence>
<dbReference type="AlphaFoldDB" id="A0A1R4B6V5"/>
<proteinExistence type="predicted"/>
<keyword evidence="3" id="KW-1185">Reference proteome</keyword>
<dbReference type="EMBL" id="FUFT01000005">
    <property type="protein sequence ID" value="SJL84644.1"/>
    <property type="molecule type" value="Genomic_DNA"/>
</dbReference>
<reference evidence="2 3" key="1">
    <citation type="submission" date="2017-02" db="EMBL/GenBank/DDBJ databases">
        <authorList>
            <person name="Peterson S.W."/>
        </authorList>
    </citation>
    <scope>NUCLEOTIDE SEQUENCE [LARGE SCALE GENOMIC DNA]</scope>
    <source>
        <strain evidence="2 3">CECT 9027</strain>
    </source>
</reference>
<accession>A0A1R4B6V5</accession>
<keyword evidence="1" id="KW-0812">Transmembrane</keyword>
<protein>
    <submittedName>
        <fullName evidence="2">Uncharacterized protein</fullName>
    </submittedName>
</protein>
<keyword evidence="1" id="KW-1133">Transmembrane helix</keyword>
<name>A0A1R4B6V5_9VIBR</name>
<evidence type="ECO:0000313" key="2">
    <source>
        <dbReference type="EMBL" id="SJL84644.1"/>
    </source>
</evidence>
<feature type="transmembrane region" description="Helical" evidence="1">
    <location>
        <begin position="104"/>
        <end position="122"/>
    </location>
</feature>
<feature type="transmembrane region" description="Helical" evidence="1">
    <location>
        <begin position="143"/>
        <end position="164"/>
    </location>
</feature>
<gene>
    <name evidence="2" type="ORF">VPAL9027_02636</name>
</gene>
<organism evidence="2 3">
    <name type="scientific">Vibrio palustris</name>
    <dbReference type="NCBI Taxonomy" id="1918946"/>
    <lineage>
        <taxon>Bacteria</taxon>
        <taxon>Pseudomonadati</taxon>
        <taxon>Pseudomonadota</taxon>
        <taxon>Gammaproteobacteria</taxon>
        <taxon>Vibrionales</taxon>
        <taxon>Vibrionaceae</taxon>
        <taxon>Vibrio</taxon>
    </lineage>
</organism>
<evidence type="ECO:0000256" key="1">
    <source>
        <dbReference type="SAM" id="Phobius"/>
    </source>
</evidence>